<sequence length="300" mass="34276">MLDSYKREWIKLFKHPSTIWLLFFFSLFIVYSYVSVGFQFQNLFTLFVENSIFNEQQTIEYIRRSDIDEPLVALLYIVSPSMAMTYSLAAINTIGPIVFSVTGALLFGVEYRHSTILQLWNSGLTKVEILVAKLFSLLSFVTFFIIIYIILGFIMSYVTPIIFDLPMGLVSSRVAVNYSVTFLQISGTILSLLLWAVFAACITVVSKSLSSGIIVGFFYPIIESSVMHNWTIGQWFPLFVQKSMLPILFKETAYGGIVSFYPMPDTYTLAETFIGVTIYIILLIFLMLIVLRRQRIHTSN</sequence>
<dbReference type="RefSeq" id="WP_283733375.1">
    <property type="nucleotide sequence ID" value="NZ_CP125968.1"/>
</dbReference>
<keyword evidence="1" id="KW-1133">Transmembrane helix</keyword>
<name>A0AAW9ABB0_9BACL</name>
<dbReference type="AlphaFoldDB" id="A0AAW9ABB0"/>
<accession>A0AAW9ABB0</accession>
<feature type="transmembrane region" description="Helical" evidence="1">
    <location>
        <begin position="130"/>
        <end position="163"/>
    </location>
</feature>
<organism evidence="2 3">
    <name type="scientific">Sporosarcina thermotolerans</name>
    <dbReference type="NCBI Taxonomy" id="633404"/>
    <lineage>
        <taxon>Bacteria</taxon>
        <taxon>Bacillati</taxon>
        <taxon>Bacillota</taxon>
        <taxon>Bacilli</taxon>
        <taxon>Bacillales</taxon>
        <taxon>Caryophanaceae</taxon>
        <taxon>Sporosarcina</taxon>
    </lineage>
</organism>
<proteinExistence type="predicted"/>
<feature type="transmembrane region" description="Helical" evidence="1">
    <location>
        <begin position="183"/>
        <end position="205"/>
    </location>
</feature>
<feature type="transmembrane region" description="Helical" evidence="1">
    <location>
        <begin position="20"/>
        <end position="40"/>
    </location>
</feature>
<keyword evidence="3" id="KW-1185">Reference proteome</keyword>
<keyword evidence="1" id="KW-0472">Membrane</keyword>
<feature type="transmembrane region" description="Helical" evidence="1">
    <location>
        <begin position="217"/>
        <end position="236"/>
    </location>
</feature>
<comment type="caution">
    <text evidence="2">The sequence shown here is derived from an EMBL/GenBank/DDBJ whole genome shotgun (WGS) entry which is preliminary data.</text>
</comment>
<evidence type="ECO:0000313" key="3">
    <source>
        <dbReference type="Proteomes" id="UP001271648"/>
    </source>
</evidence>
<evidence type="ECO:0000256" key="1">
    <source>
        <dbReference type="SAM" id="Phobius"/>
    </source>
</evidence>
<feature type="transmembrane region" description="Helical" evidence="1">
    <location>
        <begin position="86"/>
        <end position="109"/>
    </location>
</feature>
<evidence type="ECO:0000313" key="2">
    <source>
        <dbReference type="EMBL" id="MDW0118697.1"/>
    </source>
</evidence>
<feature type="transmembrane region" description="Helical" evidence="1">
    <location>
        <begin position="272"/>
        <end position="291"/>
    </location>
</feature>
<dbReference type="Proteomes" id="UP001271648">
    <property type="component" value="Unassembled WGS sequence"/>
</dbReference>
<keyword evidence="1" id="KW-0812">Transmembrane</keyword>
<dbReference type="EMBL" id="JAUBDJ010000016">
    <property type="protein sequence ID" value="MDW0118697.1"/>
    <property type="molecule type" value="Genomic_DNA"/>
</dbReference>
<gene>
    <name evidence="2" type="ORF">QTL97_17370</name>
</gene>
<reference evidence="2 3" key="1">
    <citation type="submission" date="2023-06" db="EMBL/GenBank/DDBJ databases">
        <title>Sporosarcina sp. nov., isolated from Korean traditional fermented seafood 'Jeotgal'.</title>
        <authorList>
            <person name="Yang A.I."/>
            <person name="Shin N.-R."/>
        </authorList>
    </citation>
    <scope>NUCLEOTIDE SEQUENCE [LARGE SCALE GENOMIC DNA]</scope>
    <source>
        <strain evidence="2 3">KCTC43456</strain>
    </source>
</reference>
<protein>
    <submittedName>
        <fullName evidence="2">ABC transporter permease</fullName>
    </submittedName>
</protein>